<organism evidence="1 2">
    <name type="scientific">Saponaria officinalis</name>
    <name type="common">Common soapwort</name>
    <name type="synonym">Lychnis saponaria</name>
    <dbReference type="NCBI Taxonomy" id="3572"/>
    <lineage>
        <taxon>Eukaryota</taxon>
        <taxon>Viridiplantae</taxon>
        <taxon>Streptophyta</taxon>
        <taxon>Embryophyta</taxon>
        <taxon>Tracheophyta</taxon>
        <taxon>Spermatophyta</taxon>
        <taxon>Magnoliopsida</taxon>
        <taxon>eudicotyledons</taxon>
        <taxon>Gunneridae</taxon>
        <taxon>Pentapetalae</taxon>
        <taxon>Caryophyllales</taxon>
        <taxon>Caryophyllaceae</taxon>
        <taxon>Caryophylleae</taxon>
        <taxon>Saponaria</taxon>
    </lineage>
</organism>
<dbReference type="EMBL" id="JBDFQZ010000006">
    <property type="protein sequence ID" value="KAK9715117.1"/>
    <property type="molecule type" value="Genomic_DNA"/>
</dbReference>
<keyword evidence="2" id="KW-1185">Reference proteome</keyword>
<dbReference type="PANTHER" id="PTHR47273">
    <property type="entry name" value="EXPRESSED PROTEIN"/>
    <property type="match status" value="1"/>
</dbReference>
<name>A0AAW1KBK6_SAPOF</name>
<evidence type="ECO:0000313" key="1">
    <source>
        <dbReference type="EMBL" id="KAK9715117.1"/>
    </source>
</evidence>
<proteinExistence type="predicted"/>
<dbReference type="PANTHER" id="PTHR47273:SF6">
    <property type="entry name" value="POLLEN OLE E 1 ALLERGEN AND EXTENSIN FAMILY PROTEIN"/>
    <property type="match status" value="1"/>
</dbReference>
<dbReference type="Pfam" id="PF01190">
    <property type="entry name" value="Pollen_Ole_e_1"/>
    <property type="match status" value="1"/>
</dbReference>
<dbReference type="AlphaFoldDB" id="A0AAW1KBK6"/>
<sequence length="220" mass="24349">MLINIARKEMTTKLGGHKVIVILLEAIVFASMTMNSNCWPMTDKNDETINTESILELSSGRNEFVEMAGYGEQKLSTVLITGTLLCYKNCLSASLKHRELYPHPLSGAIVGAICSDSKEGLVSIEKSVSDEYGEFIIEIPSQLHAIPNLEKACSVRILQVPKDSYCCQSAYARKATKTKLLSQRHEIRTYTTGTIAIISKISRNSDACSKGLEHDLNMSW</sequence>
<gene>
    <name evidence="1" type="ORF">RND81_06G144800</name>
</gene>
<evidence type="ECO:0000313" key="2">
    <source>
        <dbReference type="Proteomes" id="UP001443914"/>
    </source>
</evidence>
<dbReference type="Proteomes" id="UP001443914">
    <property type="component" value="Unassembled WGS sequence"/>
</dbReference>
<reference evidence="1" key="1">
    <citation type="submission" date="2024-03" db="EMBL/GenBank/DDBJ databases">
        <title>WGS assembly of Saponaria officinalis var. Norfolk2.</title>
        <authorList>
            <person name="Jenkins J."/>
            <person name="Shu S."/>
            <person name="Grimwood J."/>
            <person name="Barry K."/>
            <person name="Goodstein D."/>
            <person name="Schmutz J."/>
            <person name="Leebens-Mack J."/>
            <person name="Osbourn A."/>
        </authorList>
    </citation>
    <scope>NUCLEOTIDE SEQUENCE [LARGE SCALE GENOMIC DNA]</scope>
    <source>
        <strain evidence="1">JIC</strain>
    </source>
</reference>
<comment type="caution">
    <text evidence="1">The sequence shown here is derived from an EMBL/GenBank/DDBJ whole genome shotgun (WGS) entry which is preliminary data.</text>
</comment>
<accession>A0AAW1KBK6</accession>
<evidence type="ECO:0008006" key="3">
    <source>
        <dbReference type="Google" id="ProtNLM"/>
    </source>
</evidence>
<protein>
    <recommendedName>
        <fullName evidence="3">Pollen Ole e 1 allergen and extensin family protein</fullName>
    </recommendedName>
</protein>